<feature type="transmembrane region" description="Helical" evidence="12">
    <location>
        <begin position="91"/>
        <end position="115"/>
    </location>
</feature>
<evidence type="ECO:0000256" key="2">
    <source>
        <dbReference type="ARBA" id="ARBA00009819"/>
    </source>
</evidence>
<dbReference type="GO" id="GO:0070069">
    <property type="term" value="C:cytochrome complex"/>
    <property type="evidence" value="ECO:0007669"/>
    <property type="project" value="UniProtKB-UniRule"/>
</dbReference>
<dbReference type="EMBL" id="JAWLUK010000007">
    <property type="protein sequence ID" value="MDV7177087.1"/>
    <property type="molecule type" value="Genomic_DNA"/>
</dbReference>
<evidence type="ECO:0000256" key="11">
    <source>
        <dbReference type="ARBA" id="ARBA00023136"/>
    </source>
</evidence>
<evidence type="ECO:0000256" key="1">
    <source>
        <dbReference type="ARBA" id="ARBA00004651"/>
    </source>
</evidence>
<feature type="transmembrane region" description="Helical" evidence="12">
    <location>
        <begin position="20"/>
        <end position="41"/>
    </location>
</feature>
<organism evidence="13 14">
    <name type="scientific">Micrococcus yunnanensis</name>
    <dbReference type="NCBI Taxonomy" id="566027"/>
    <lineage>
        <taxon>Bacteria</taxon>
        <taxon>Bacillati</taxon>
        <taxon>Actinomycetota</taxon>
        <taxon>Actinomycetes</taxon>
        <taxon>Micrococcales</taxon>
        <taxon>Micrococcaceae</taxon>
        <taxon>Micrococcus</taxon>
    </lineage>
</organism>
<protein>
    <submittedName>
        <fullName evidence="13">Cytochrome ubiquinol oxidase subunit I</fullName>
    </submittedName>
</protein>
<feature type="transmembrane region" description="Helical" evidence="12">
    <location>
        <begin position="466"/>
        <end position="488"/>
    </location>
</feature>
<dbReference type="GO" id="GO:0005886">
    <property type="term" value="C:plasma membrane"/>
    <property type="evidence" value="ECO:0007669"/>
    <property type="project" value="UniProtKB-SubCell"/>
</dbReference>
<keyword evidence="4 12" id="KW-1003">Cell membrane</keyword>
<feature type="transmembrane region" description="Helical" evidence="12">
    <location>
        <begin position="127"/>
        <end position="150"/>
    </location>
</feature>
<evidence type="ECO:0000256" key="8">
    <source>
        <dbReference type="ARBA" id="ARBA00022982"/>
    </source>
</evidence>
<evidence type="ECO:0000313" key="13">
    <source>
        <dbReference type="EMBL" id="MDV7177087.1"/>
    </source>
</evidence>
<evidence type="ECO:0000313" key="14">
    <source>
        <dbReference type="Proteomes" id="UP001185728"/>
    </source>
</evidence>
<feature type="transmembrane region" description="Helical" evidence="12">
    <location>
        <begin position="407"/>
        <end position="428"/>
    </location>
</feature>
<dbReference type="GO" id="GO:0009055">
    <property type="term" value="F:electron transfer activity"/>
    <property type="evidence" value="ECO:0007669"/>
    <property type="project" value="UniProtKB-UniRule"/>
</dbReference>
<feature type="transmembrane region" description="Helical" evidence="12">
    <location>
        <begin position="185"/>
        <end position="204"/>
    </location>
</feature>
<evidence type="ECO:0000256" key="5">
    <source>
        <dbReference type="ARBA" id="ARBA00022617"/>
    </source>
</evidence>
<name>A0AAP5WBG6_9MICC</name>
<keyword evidence="6 12" id="KW-0812">Transmembrane</keyword>
<gene>
    <name evidence="13" type="ORF">R4064_05425</name>
</gene>
<dbReference type="AlphaFoldDB" id="A0AAP5WBG6"/>
<accession>A0AAP5WBG6</accession>
<dbReference type="Proteomes" id="UP001185728">
    <property type="component" value="Unassembled WGS sequence"/>
</dbReference>
<evidence type="ECO:0000256" key="6">
    <source>
        <dbReference type="ARBA" id="ARBA00022692"/>
    </source>
</evidence>
<dbReference type="GO" id="GO:0016682">
    <property type="term" value="F:oxidoreductase activity, acting on diphenols and related substances as donors, oxygen as acceptor"/>
    <property type="evidence" value="ECO:0007669"/>
    <property type="project" value="TreeGrafter"/>
</dbReference>
<keyword evidence="3 12" id="KW-0813">Transport</keyword>
<dbReference type="RefSeq" id="WP_063189703.1">
    <property type="nucleotide sequence ID" value="NZ_JAWLUK010000007.1"/>
</dbReference>
<dbReference type="GO" id="GO:0020037">
    <property type="term" value="F:heme binding"/>
    <property type="evidence" value="ECO:0007669"/>
    <property type="project" value="TreeGrafter"/>
</dbReference>
<evidence type="ECO:0000256" key="12">
    <source>
        <dbReference type="PIRNR" id="PIRNR006446"/>
    </source>
</evidence>
<dbReference type="GO" id="GO:0019646">
    <property type="term" value="P:aerobic electron transport chain"/>
    <property type="evidence" value="ECO:0007669"/>
    <property type="project" value="InterPro"/>
</dbReference>
<comment type="subcellular location">
    <subcellularLocation>
        <location evidence="1">Cell membrane</location>
        <topology evidence="1">Multi-pass membrane protein</topology>
    </subcellularLocation>
</comment>
<keyword evidence="7 12" id="KW-0479">Metal-binding</keyword>
<dbReference type="PANTHER" id="PTHR30365:SF15">
    <property type="entry name" value="CYTOCHROME BD UBIQUINOL OXIDASE SUBUNIT 1"/>
    <property type="match status" value="1"/>
</dbReference>
<keyword evidence="9 12" id="KW-1133">Transmembrane helix</keyword>
<proteinExistence type="inferred from homology"/>
<reference evidence="13" key="1">
    <citation type="submission" date="2023-10" db="EMBL/GenBank/DDBJ databases">
        <title>Development of a sustainable strategy for remediation of hydrocarbon-contaminated territories based on the waste exchange concept.</title>
        <authorList>
            <person name="Krivoruchko A."/>
        </authorList>
    </citation>
    <scope>NUCLEOTIDE SEQUENCE</scope>
    <source>
        <strain evidence="13">IEGM 1325</strain>
    </source>
</reference>
<dbReference type="PIRSF" id="PIRSF006446">
    <property type="entry name" value="Cyt_quinol_oxidase_1"/>
    <property type="match status" value="1"/>
</dbReference>
<sequence>MDPLELARWQFGITTVYHFLMVPLTMGLGLVVAVLQTLWVATGKDHYLRMTKFWGKLFLINFIMGVATGLVQEFQFGMAWSEYSRFVGDVFGAPLALEALIAFFLESVFLGIWIFGWDRIPRRLHLAALWCAVLGINLSAYFIMVANGFMQHPVGYEVVDGRPVLNDLGAVLTNPIVLTHYPHTIFGSWAVAGGFLVGIAWYHLWKRRRDGIDVVDEAGLVVVGDAGTAARDRTDHRVWLTSLRAGAAVALIGFVGTAFSGHAQAQQMIHFQPTKMAAAEAACHDGTAFSVLTLGDVRSGGATTCEDVQGVIEVPGLLSYLAYEDFTTPVRGINTLLPEFEQKYGTHLPDSELYGDRAGSEISYLPLMEVTYWGFRLMILFGGLGALAALGALWFSRRGTVPASRGWMRLAVASIGAPFAANMTGWVFTEMGRQPFVVYPNPAMGVDQVYMFTAAAVSPGVTGEEVLVSLIVLVGIYAVLLGVEVFLLTRFVRGGVPAAMPELTAAEHSDEQKRDRDDVLAFAY</sequence>
<feature type="transmembrane region" description="Helical" evidence="12">
    <location>
        <begin position="373"/>
        <end position="395"/>
    </location>
</feature>
<dbReference type="InterPro" id="IPR002585">
    <property type="entry name" value="Cyt-d_ubiquinol_oxidase_su_1"/>
</dbReference>
<evidence type="ECO:0000256" key="9">
    <source>
        <dbReference type="ARBA" id="ARBA00022989"/>
    </source>
</evidence>
<dbReference type="PANTHER" id="PTHR30365">
    <property type="entry name" value="CYTOCHROME D UBIQUINOL OXIDASE"/>
    <property type="match status" value="1"/>
</dbReference>
<keyword evidence="10 12" id="KW-0408">Iron</keyword>
<evidence type="ECO:0000256" key="4">
    <source>
        <dbReference type="ARBA" id="ARBA00022475"/>
    </source>
</evidence>
<feature type="transmembrane region" description="Helical" evidence="12">
    <location>
        <begin position="53"/>
        <end position="71"/>
    </location>
</feature>
<feature type="transmembrane region" description="Helical" evidence="12">
    <location>
        <begin position="238"/>
        <end position="259"/>
    </location>
</feature>
<comment type="caution">
    <text evidence="13">The sequence shown here is derived from an EMBL/GenBank/DDBJ whole genome shotgun (WGS) entry which is preliminary data.</text>
</comment>
<dbReference type="GO" id="GO:0046872">
    <property type="term" value="F:metal ion binding"/>
    <property type="evidence" value="ECO:0007669"/>
    <property type="project" value="UniProtKB-UniRule"/>
</dbReference>
<evidence type="ECO:0000256" key="7">
    <source>
        <dbReference type="ARBA" id="ARBA00022723"/>
    </source>
</evidence>
<evidence type="ECO:0000256" key="3">
    <source>
        <dbReference type="ARBA" id="ARBA00022448"/>
    </source>
</evidence>
<keyword evidence="5 12" id="KW-0349">Heme</keyword>
<comment type="similarity">
    <text evidence="2 12">Belongs to the cytochrome ubiquinol oxidase subunit 1 family.</text>
</comment>
<evidence type="ECO:0000256" key="10">
    <source>
        <dbReference type="ARBA" id="ARBA00023004"/>
    </source>
</evidence>
<keyword evidence="11 12" id="KW-0472">Membrane</keyword>
<keyword evidence="8 12" id="KW-0249">Electron transport</keyword>
<dbReference type="Pfam" id="PF01654">
    <property type="entry name" value="Cyt_bd_oxida_I"/>
    <property type="match status" value="1"/>
</dbReference>